<organism evidence="2 3">
    <name type="scientific">Mucuna pruriens</name>
    <name type="common">Velvet bean</name>
    <name type="synonym">Dolichos pruriens</name>
    <dbReference type="NCBI Taxonomy" id="157652"/>
    <lineage>
        <taxon>Eukaryota</taxon>
        <taxon>Viridiplantae</taxon>
        <taxon>Streptophyta</taxon>
        <taxon>Embryophyta</taxon>
        <taxon>Tracheophyta</taxon>
        <taxon>Spermatophyta</taxon>
        <taxon>Magnoliopsida</taxon>
        <taxon>eudicotyledons</taxon>
        <taxon>Gunneridae</taxon>
        <taxon>Pentapetalae</taxon>
        <taxon>rosids</taxon>
        <taxon>fabids</taxon>
        <taxon>Fabales</taxon>
        <taxon>Fabaceae</taxon>
        <taxon>Papilionoideae</taxon>
        <taxon>50 kb inversion clade</taxon>
        <taxon>NPAAA clade</taxon>
        <taxon>indigoferoid/millettioid clade</taxon>
        <taxon>Phaseoleae</taxon>
        <taxon>Mucuna</taxon>
    </lineage>
</organism>
<name>A0A371EDS0_MUCPR</name>
<proteinExistence type="predicted"/>
<dbReference type="OrthoDB" id="1381073at2759"/>
<evidence type="ECO:0000313" key="3">
    <source>
        <dbReference type="Proteomes" id="UP000257109"/>
    </source>
</evidence>
<feature type="non-terminal residue" evidence="2">
    <location>
        <position position="1"/>
    </location>
</feature>
<dbReference type="STRING" id="157652.A0A371EDS0"/>
<keyword evidence="3" id="KW-1185">Reference proteome</keyword>
<dbReference type="AlphaFoldDB" id="A0A371EDS0"/>
<evidence type="ECO:0000259" key="1">
    <source>
        <dbReference type="Pfam" id="PF05695"/>
    </source>
</evidence>
<evidence type="ECO:0000313" key="2">
    <source>
        <dbReference type="EMBL" id="RDX64181.1"/>
    </source>
</evidence>
<accession>A0A371EDS0</accession>
<sequence>LLEESFESSNINRLIVLLLYLSKGQKISRIFSRIQKRGSWWWRNMIGKRMDSSCKISNEITVGIEISFKEKDIKYLELLFVYYTDDLIHKKHD</sequence>
<gene>
    <name evidence="2" type="primary">ycf2-A</name>
    <name evidence="2" type="ORF">CR513_57295</name>
</gene>
<dbReference type="Proteomes" id="UP000257109">
    <property type="component" value="Unassembled WGS sequence"/>
</dbReference>
<dbReference type="InterPro" id="IPR056777">
    <property type="entry name" value="Ycf2_N"/>
</dbReference>
<feature type="domain" description="Ycf2 N-terminal" evidence="1">
    <location>
        <begin position="2"/>
        <end position="93"/>
    </location>
</feature>
<reference evidence="2" key="1">
    <citation type="submission" date="2018-05" db="EMBL/GenBank/DDBJ databases">
        <title>Draft genome of Mucuna pruriens seed.</title>
        <authorList>
            <person name="Nnadi N.E."/>
            <person name="Vos R."/>
            <person name="Hasami M.H."/>
            <person name="Devisetty U.K."/>
            <person name="Aguiy J.C."/>
        </authorList>
    </citation>
    <scope>NUCLEOTIDE SEQUENCE [LARGE SCALE GENOMIC DNA]</scope>
    <source>
        <strain evidence="2">JCA_2017</strain>
    </source>
</reference>
<feature type="non-terminal residue" evidence="2">
    <location>
        <position position="93"/>
    </location>
</feature>
<dbReference type="EMBL" id="QJKJ01014508">
    <property type="protein sequence ID" value="RDX64181.1"/>
    <property type="molecule type" value="Genomic_DNA"/>
</dbReference>
<comment type="caution">
    <text evidence="2">The sequence shown here is derived from an EMBL/GenBank/DDBJ whole genome shotgun (WGS) entry which is preliminary data.</text>
</comment>
<dbReference type="Pfam" id="PF05695">
    <property type="entry name" value="Ycf2"/>
    <property type="match status" value="1"/>
</dbReference>
<protein>
    <submittedName>
        <fullName evidence="2">Protein Ycf2</fullName>
    </submittedName>
</protein>